<proteinExistence type="inferred from homology"/>
<feature type="transmembrane region" description="Helical" evidence="8">
    <location>
        <begin position="15"/>
        <end position="34"/>
    </location>
</feature>
<keyword evidence="4" id="KW-1003">Cell membrane</keyword>
<keyword evidence="7 8" id="KW-0472">Membrane</keyword>
<evidence type="ECO:0000256" key="3">
    <source>
        <dbReference type="ARBA" id="ARBA00022448"/>
    </source>
</evidence>
<sequence length="139" mass="14829">MGTLSQRGSPEPSRWITIFWGVSTGAVAAVLLAVSGDDGLNGIKQMAIIAALPFVLVMVGMCVSLYMDLRRDPLIVARGLLSDRVDEHIREEAVKIETSEFAVLDPETGDPIAPFVNGTVETIPSATEDAGTTEGKRTE</sequence>
<evidence type="ECO:0000256" key="5">
    <source>
        <dbReference type="ARBA" id="ARBA00022692"/>
    </source>
</evidence>
<evidence type="ECO:0000256" key="6">
    <source>
        <dbReference type="ARBA" id="ARBA00022989"/>
    </source>
</evidence>
<keyword evidence="6 8" id="KW-1133">Transmembrane helix</keyword>
<evidence type="ECO:0000313" key="10">
    <source>
        <dbReference type="Proteomes" id="UP000005845"/>
    </source>
</evidence>
<dbReference type="eggNOG" id="COG1292">
    <property type="taxonomic scope" value="Bacteria"/>
</dbReference>
<evidence type="ECO:0000256" key="4">
    <source>
        <dbReference type="ARBA" id="ARBA00022475"/>
    </source>
</evidence>
<dbReference type="EMBL" id="BAFC01000107">
    <property type="protein sequence ID" value="GAB40553.1"/>
    <property type="molecule type" value="Genomic_DNA"/>
</dbReference>
<keyword evidence="3" id="KW-0813">Transport</keyword>
<dbReference type="Pfam" id="PF02028">
    <property type="entry name" value="BCCT"/>
    <property type="match status" value="1"/>
</dbReference>
<gene>
    <name evidence="9" type="primary">betP</name>
    <name evidence="9" type="ORF">GOSPT_109_00060</name>
</gene>
<comment type="caution">
    <text evidence="9">The sequence shown here is derived from an EMBL/GenBank/DDBJ whole genome shotgun (WGS) entry which is preliminary data.</text>
</comment>
<comment type="subcellular location">
    <subcellularLocation>
        <location evidence="1">Cell membrane</location>
        <topology evidence="1">Multi-pass membrane protein</topology>
    </subcellularLocation>
</comment>
<keyword evidence="5 8" id="KW-0812">Transmembrane</keyword>
<name>H5U495_9ACTN</name>
<accession>H5U495</accession>
<dbReference type="GO" id="GO:0022857">
    <property type="term" value="F:transmembrane transporter activity"/>
    <property type="evidence" value="ECO:0007669"/>
    <property type="project" value="InterPro"/>
</dbReference>
<evidence type="ECO:0000256" key="8">
    <source>
        <dbReference type="SAM" id="Phobius"/>
    </source>
</evidence>
<keyword evidence="10" id="KW-1185">Reference proteome</keyword>
<comment type="similarity">
    <text evidence="2">Belongs to the BCCT transporter (TC 2.A.15) family.</text>
</comment>
<dbReference type="PANTHER" id="PTHR30047:SF7">
    <property type="entry name" value="HIGH-AFFINITY CHOLINE TRANSPORT PROTEIN"/>
    <property type="match status" value="1"/>
</dbReference>
<dbReference type="Proteomes" id="UP000005845">
    <property type="component" value="Unassembled WGS sequence"/>
</dbReference>
<evidence type="ECO:0000256" key="7">
    <source>
        <dbReference type="ARBA" id="ARBA00023136"/>
    </source>
</evidence>
<dbReference type="PANTHER" id="PTHR30047">
    <property type="entry name" value="HIGH-AFFINITY CHOLINE TRANSPORT PROTEIN-RELATED"/>
    <property type="match status" value="1"/>
</dbReference>
<evidence type="ECO:0000256" key="1">
    <source>
        <dbReference type="ARBA" id="ARBA00004651"/>
    </source>
</evidence>
<evidence type="ECO:0000256" key="2">
    <source>
        <dbReference type="ARBA" id="ARBA00005658"/>
    </source>
</evidence>
<dbReference type="InterPro" id="IPR000060">
    <property type="entry name" value="BCCT_transptr"/>
</dbReference>
<feature type="transmembrane region" description="Helical" evidence="8">
    <location>
        <begin position="46"/>
        <end position="67"/>
    </location>
</feature>
<dbReference type="AlphaFoldDB" id="H5U495"/>
<reference evidence="9 10" key="1">
    <citation type="submission" date="2012-02" db="EMBL/GenBank/DDBJ databases">
        <title>Whole genome shotgun sequence of Gordonia sputi NBRC 100414.</title>
        <authorList>
            <person name="Yoshida I."/>
            <person name="Hosoyama A."/>
            <person name="Tsuchikane K."/>
            <person name="Katsumata H."/>
            <person name="Yamazaki S."/>
            <person name="Fujita N."/>
        </authorList>
    </citation>
    <scope>NUCLEOTIDE SEQUENCE [LARGE SCALE GENOMIC DNA]</scope>
    <source>
        <strain evidence="9 10">NBRC 100414</strain>
    </source>
</reference>
<dbReference type="GO" id="GO:0005886">
    <property type="term" value="C:plasma membrane"/>
    <property type="evidence" value="ECO:0007669"/>
    <property type="project" value="UniProtKB-SubCell"/>
</dbReference>
<protein>
    <submittedName>
        <fullName evidence="9">Glycine betaine transporter</fullName>
    </submittedName>
</protein>
<organism evidence="9 10">
    <name type="scientific">Gordonia sputi NBRC 100414</name>
    <dbReference type="NCBI Taxonomy" id="1089453"/>
    <lineage>
        <taxon>Bacteria</taxon>
        <taxon>Bacillati</taxon>
        <taxon>Actinomycetota</taxon>
        <taxon>Actinomycetes</taxon>
        <taxon>Mycobacteriales</taxon>
        <taxon>Gordoniaceae</taxon>
        <taxon>Gordonia</taxon>
    </lineage>
</organism>
<evidence type="ECO:0000313" key="9">
    <source>
        <dbReference type="EMBL" id="GAB40553.1"/>
    </source>
</evidence>